<feature type="transmembrane region" description="Helical" evidence="6">
    <location>
        <begin position="46"/>
        <end position="67"/>
    </location>
</feature>
<sequence>MMNYIFESYSYQELWNIGWLILIFLITFFYFYVTKKVANRTSKGKAVSFVIGVWVFYVAVGSPLHLIGHNYLFSAHMLEQAIVYFVAPPLILIGLPNQLTKHPFISRLLSRGLLGVLSKPIIASFLFNGLFSLYHYPSLFDYLRLNHLYQSVYHLILTILAFTMWLSILHSKSNYELSELKSLGYIFLNSVLITPVCALIIFSNNVLYTTYINAPQLISFLSIKDDQQLGGIVMKLVQEGVFITIIGILFFRWAKKERKKENVEIRNEDAS</sequence>
<feature type="transmembrane region" description="Helical" evidence="6">
    <location>
        <begin position="228"/>
        <end position="251"/>
    </location>
</feature>
<comment type="caution">
    <text evidence="7">The sequence shown here is derived from an EMBL/GenBank/DDBJ whole genome shotgun (WGS) entry which is preliminary data.</text>
</comment>
<feature type="transmembrane region" description="Helical" evidence="6">
    <location>
        <begin position="108"/>
        <end position="131"/>
    </location>
</feature>
<name>W4Q6F5_9BACI</name>
<dbReference type="InterPro" id="IPR019108">
    <property type="entry name" value="Caa3_assmbl_CtaG-rel"/>
</dbReference>
<dbReference type="Proteomes" id="UP000018890">
    <property type="component" value="Unassembled WGS sequence"/>
</dbReference>
<dbReference type="AlphaFoldDB" id="W4Q6F5"/>
<keyword evidence="2" id="KW-1003">Cell membrane</keyword>
<evidence type="ECO:0000256" key="5">
    <source>
        <dbReference type="ARBA" id="ARBA00023136"/>
    </source>
</evidence>
<keyword evidence="4 6" id="KW-1133">Transmembrane helix</keyword>
<organism evidence="7 8">
    <name type="scientific">Halalkalibacter wakoensis JCM 9140</name>
    <dbReference type="NCBI Taxonomy" id="1236970"/>
    <lineage>
        <taxon>Bacteria</taxon>
        <taxon>Bacillati</taxon>
        <taxon>Bacillota</taxon>
        <taxon>Bacilli</taxon>
        <taxon>Bacillales</taxon>
        <taxon>Bacillaceae</taxon>
        <taxon>Halalkalibacter</taxon>
    </lineage>
</organism>
<keyword evidence="8" id="KW-1185">Reference proteome</keyword>
<proteinExistence type="predicted"/>
<evidence type="ECO:0000256" key="1">
    <source>
        <dbReference type="ARBA" id="ARBA00004651"/>
    </source>
</evidence>
<keyword evidence="5 6" id="KW-0472">Membrane</keyword>
<dbReference type="Pfam" id="PF09678">
    <property type="entry name" value="Caa3_CtaG"/>
    <property type="match status" value="1"/>
</dbReference>
<dbReference type="GO" id="GO:0005886">
    <property type="term" value="C:plasma membrane"/>
    <property type="evidence" value="ECO:0007669"/>
    <property type="project" value="UniProtKB-SubCell"/>
</dbReference>
<gene>
    <name evidence="7" type="ORF">JCM9140_3809</name>
</gene>
<evidence type="ECO:0000256" key="6">
    <source>
        <dbReference type="SAM" id="Phobius"/>
    </source>
</evidence>
<reference evidence="7" key="1">
    <citation type="journal article" date="2014" name="Genome Announc.">
        <title>Draft Genome Sequences of Three Alkaliphilic Bacillus Strains, Bacillus wakoensis JCM 9140T, Bacillus akibai JCM 9157T, and Bacillus hemicellulosilyticus JCM 9152T.</title>
        <authorList>
            <person name="Yuki M."/>
            <person name="Oshima K."/>
            <person name="Suda W."/>
            <person name="Oshida Y."/>
            <person name="Kitamura K."/>
            <person name="Iida T."/>
            <person name="Hattori M."/>
            <person name="Ohkuma M."/>
        </authorList>
    </citation>
    <scope>NUCLEOTIDE SEQUENCE [LARGE SCALE GENOMIC DNA]</scope>
    <source>
        <strain evidence="7">JCM 9140</strain>
    </source>
</reference>
<feature type="transmembrane region" description="Helical" evidence="6">
    <location>
        <begin position="14"/>
        <end position="34"/>
    </location>
</feature>
<evidence type="ECO:0000313" key="7">
    <source>
        <dbReference type="EMBL" id="GAE27656.1"/>
    </source>
</evidence>
<evidence type="ECO:0000256" key="3">
    <source>
        <dbReference type="ARBA" id="ARBA00022692"/>
    </source>
</evidence>
<evidence type="ECO:0000313" key="8">
    <source>
        <dbReference type="Proteomes" id="UP000018890"/>
    </source>
</evidence>
<dbReference type="STRING" id="1236970.JCM9140_3809"/>
<feature type="transmembrane region" description="Helical" evidence="6">
    <location>
        <begin position="73"/>
        <end position="96"/>
    </location>
</feature>
<evidence type="ECO:0000256" key="2">
    <source>
        <dbReference type="ARBA" id="ARBA00022475"/>
    </source>
</evidence>
<dbReference type="EMBL" id="BAUT01000059">
    <property type="protein sequence ID" value="GAE27656.1"/>
    <property type="molecule type" value="Genomic_DNA"/>
</dbReference>
<protein>
    <submittedName>
        <fullName evidence="7">CtaG protein</fullName>
    </submittedName>
</protein>
<feature type="transmembrane region" description="Helical" evidence="6">
    <location>
        <begin position="183"/>
        <end position="208"/>
    </location>
</feature>
<feature type="transmembrane region" description="Helical" evidence="6">
    <location>
        <begin position="151"/>
        <end position="171"/>
    </location>
</feature>
<accession>W4Q6F5</accession>
<evidence type="ECO:0000256" key="4">
    <source>
        <dbReference type="ARBA" id="ARBA00022989"/>
    </source>
</evidence>
<keyword evidence="3 6" id="KW-0812">Transmembrane</keyword>
<comment type="subcellular location">
    <subcellularLocation>
        <location evidence="1">Cell membrane</location>
        <topology evidence="1">Multi-pass membrane protein</topology>
    </subcellularLocation>
</comment>